<sequence length="144" mass="14330">MKIAVTYENGEVYQHFGHTEQFLLVDPDSGAREVVPAAGEGHGALAGFLAAHGVTHLVCGGIGAGAREALRAAGIEVYGGVSGSADEAARALAAGTLAFDPAARCTHHEGAHGHACGHGAPGSEGCAAHHHGAGHTCRHGNCNG</sequence>
<dbReference type="InterPro" id="IPR003731">
    <property type="entry name" value="Di-Nase_FeMo-co_biosynth"/>
</dbReference>
<dbReference type="SUPFAM" id="SSF53146">
    <property type="entry name" value="Nitrogenase accessory factor-like"/>
    <property type="match status" value="1"/>
</dbReference>
<reference evidence="2" key="1">
    <citation type="submission" date="2020-10" db="EMBL/GenBank/DDBJ databases">
        <authorList>
            <person name="Gilroy R."/>
        </authorList>
    </citation>
    <scope>NUCLEOTIDE SEQUENCE</scope>
    <source>
        <strain evidence="2">ChiGjej2B2-16831</strain>
    </source>
</reference>
<comment type="caution">
    <text evidence="2">The sequence shown here is derived from an EMBL/GenBank/DDBJ whole genome shotgun (WGS) entry which is preliminary data.</text>
</comment>
<dbReference type="Gene3D" id="3.30.420.130">
    <property type="entry name" value="Dinitrogenase iron-molybdenum cofactor biosynthesis domain"/>
    <property type="match status" value="1"/>
</dbReference>
<evidence type="ECO:0000259" key="1">
    <source>
        <dbReference type="Pfam" id="PF02579"/>
    </source>
</evidence>
<organism evidence="2 3">
    <name type="scientific">Candidatus Aphodomorpha intestinavium</name>
    <dbReference type="NCBI Taxonomy" id="2840672"/>
    <lineage>
        <taxon>Bacteria</taxon>
        <taxon>Bacillati</taxon>
        <taxon>Bacillota</taxon>
        <taxon>Clostridia</taxon>
        <taxon>Eubacteriales</taxon>
        <taxon>Candidatus Aphodomorpha</taxon>
    </lineage>
</organism>
<proteinExistence type="predicted"/>
<accession>A0A9D1N3W5</accession>
<dbReference type="AlphaFoldDB" id="A0A9D1N3W5"/>
<evidence type="ECO:0000313" key="3">
    <source>
        <dbReference type="Proteomes" id="UP000824128"/>
    </source>
</evidence>
<dbReference type="Pfam" id="PF02579">
    <property type="entry name" value="Nitro_FeMo-Co"/>
    <property type="match status" value="1"/>
</dbReference>
<dbReference type="Proteomes" id="UP000824128">
    <property type="component" value="Unassembled WGS sequence"/>
</dbReference>
<gene>
    <name evidence="2" type="ORF">IAD24_05925</name>
</gene>
<dbReference type="InterPro" id="IPR036105">
    <property type="entry name" value="DiNase_FeMo-co_biosyn_sf"/>
</dbReference>
<reference evidence="2" key="2">
    <citation type="journal article" date="2021" name="PeerJ">
        <title>Extensive microbial diversity within the chicken gut microbiome revealed by metagenomics and culture.</title>
        <authorList>
            <person name="Gilroy R."/>
            <person name="Ravi A."/>
            <person name="Getino M."/>
            <person name="Pursley I."/>
            <person name="Horton D.L."/>
            <person name="Alikhan N.F."/>
            <person name="Baker D."/>
            <person name="Gharbi K."/>
            <person name="Hall N."/>
            <person name="Watson M."/>
            <person name="Adriaenssens E.M."/>
            <person name="Foster-Nyarko E."/>
            <person name="Jarju S."/>
            <person name="Secka A."/>
            <person name="Antonio M."/>
            <person name="Oren A."/>
            <person name="Chaudhuri R.R."/>
            <person name="La Ragione R."/>
            <person name="Hildebrand F."/>
            <person name="Pallen M.J."/>
        </authorList>
    </citation>
    <scope>NUCLEOTIDE SEQUENCE</scope>
    <source>
        <strain evidence="2">ChiGjej2B2-16831</strain>
    </source>
</reference>
<evidence type="ECO:0000313" key="2">
    <source>
        <dbReference type="EMBL" id="HIU94682.1"/>
    </source>
</evidence>
<feature type="domain" description="Dinitrogenase iron-molybdenum cofactor biosynthesis" evidence="1">
    <location>
        <begin position="9"/>
        <end position="93"/>
    </location>
</feature>
<name>A0A9D1N3W5_9FIRM</name>
<dbReference type="PANTHER" id="PTHR42983:SF1">
    <property type="entry name" value="IRON-MOLYBDENUM PROTEIN"/>
    <property type="match status" value="1"/>
</dbReference>
<protein>
    <submittedName>
        <fullName evidence="2">NifB/NifX family molybdenum-iron cluster-binding protein</fullName>
    </submittedName>
</protein>
<dbReference type="EMBL" id="DVNZ01000189">
    <property type="protein sequence ID" value="HIU94682.1"/>
    <property type="molecule type" value="Genomic_DNA"/>
</dbReference>
<dbReference type="PANTHER" id="PTHR42983">
    <property type="entry name" value="DINITROGENASE IRON-MOLYBDENUM COFACTOR PROTEIN-RELATED"/>
    <property type="match status" value="1"/>
</dbReference>